<feature type="region of interest" description="Disordered" evidence="1">
    <location>
        <begin position="538"/>
        <end position="563"/>
    </location>
</feature>
<feature type="domain" description="S-Me-THD-like C-terminal" evidence="5">
    <location>
        <begin position="758"/>
        <end position="961"/>
    </location>
</feature>
<dbReference type="InterPro" id="IPR048350">
    <property type="entry name" value="S-Me-THD-like_C"/>
</dbReference>
<dbReference type="Pfam" id="PF05378">
    <property type="entry name" value="Hydant_A_N"/>
    <property type="match status" value="1"/>
</dbReference>
<sequence>MAIFRVGVDVGGTNTDGVLLDPSATSQPNKGILAWHKSPTTPDPSRGIESVITTLLRTAKIDDARAVASVTIGTTHFINAVLEKDWNRLAPVAVIRLCGPFSRDVYPAIDWPEDLRRIICQYCGFVDGGLEIDGEPIRNLDESQVAAECEIIRKMNIRCIVINGIFSPSDTVHKQEERVAEWVRKYYPEAEVVISKEVANLGFIERENAAILNASILPFARSTIRSFEHAMTRLQLQCPLFIAQNDGTILPARLAARLPIRTFSSGPTNSMCGAAFLVQDETDKENMLVVDIGGTSTDVGMLLASGLPRQAAAVTEISGVRMNFSCPDVKSIGLGGGSIVRKGSTTKLTVGPDSVGHHIQTRALVFGGDVATATDYAVVSQGLSDIGDAGLVPPAAKENIQEYTSVVTQMLERAIDSMKTTDADIPVLLVGGGAILAPDTLSGASRVVKPAYSSVANAIGAAIARVSGTIDTVVSTADRTMRTVLEDISKMAVDKAVENGATRESVKIAEMDAIPVNYIANKSRVIVKAIGDFDFSIPTPRPEPADADETAGEHQVAEKKPSEGGTVVEIPALDIASYRPTVNTKREWIISEIDLEWISTGCYILGTGGGGTPYPHFVRLREMMRNGAVVRIISPEDLEDSAVVACGGGKGSPTVSIEKLPANEQMEAQRMVYDKLGYQPDAVIALEIGGGNGLQGMLLGASNNLNVPTVDGDWMGRAYPVSWQITPVVLGGDKAHFLPTAIADGNGNNMLLLSGASEKLIERIFRAALSEMGSHVACAKGPCSGKNTKTYVVENTISLAWRIGRAVALCRSKNQIDLVADAIIEQVGGRDSAKLLFKGKIVSVERRTVKGHVYGEVVISASGVEGPSEFNGLLKIPFKNENIMASVVDAHGKEEVVASVPDLICVSDASNGEAIGTPEYRYGLVVFVIGIQASEKWTATTRGVQIGGPRAFGMDVDYTPLGIFRKPRSVIDEFAPTKQ</sequence>
<dbReference type="PANTHER" id="PTHR11365:SF10">
    <property type="entry name" value="HYDANTOINASE_OXOPROLINASE"/>
    <property type="match status" value="1"/>
</dbReference>
<evidence type="ECO:0000259" key="4">
    <source>
        <dbReference type="Pfam" id="PF06032"/>
    </source>
</evidence>
<dbReference type="SUPFAM" id="SSF53067">
    <property type="entry name" value="Actin-like ATPase domain"/>
    <property type="match status" value="2"/>
</dbReference>
<dbReference type="PANTHER" id="PTHR11365">
    <property type="entry name" value="5-OXOPROLINASE RELATED"/>
    <property type="match status" value="1"/>
</dbReference>
<dbReference type="InterPro" id="IPR002821">
    <property type="entry name" value="Hydantoinase_A"/>
</dbReference>
<dbReference type="Pfam" id="PF01968">
    <property type="entry name" value="Hydantoinase_A"/>
    <property type="match status" value="1"/>
</dbReference>
<dbReference type="InterPro" id="IPR043129">
    <property type="entry name" value="ATPase_NBD"/>
</dbReference>
<proteinExistence type="predicted"/>
<feature type="compositionally biased region" description="Basic and acidic residues" evidence="1">
    <location>
        <begin position="551"/>
        <end position="562"/>
    </location>
</feature>
<dbReference type="Gene3D" id="2.40.390.10">
    <property type="entry name" value="CV3147-like"/>
    <property type="match status" value="1"/>
</dbReference>
<accession>A0AAD7AVM6</accession>
<dbReference type="InterPro" id="IPR045079">
    <property type="entry name" value="Oxoprolinase-like"/>
</dbReference>
<evidence type="ECO:0008006" key="8">
    <source>
        <dbReference type="Google" id="ProtNLM"/>
    </source>
</evidence>
<dbReference type="GO" id="GO:0016787">
    <property type="term" value="F:hydrolase activity"/>
    <property type="evidence" value="ECO:0007669"/>
    <property type="project" value="InterPro"/>
</dbReference>
<protein>
    <recommendedName>
        <fullName evidence="8">Hydantoinase</fullName>
    </recommendedName>
</protein>
<dbReference type="EMBL" id="JARIHO010000001">
    <property type="protein sequence ID" value="KAJ7368841.1"/>
    <property type="molecule type" value="Genomic_DNA"/>
</dbReference>
<dbReference type="FunFam" id="3.40.1610.10:FF:000001">
    <property type="entry name" value="Hydantoinase, putative"/>
    <property type="match status" value="1"/>
</dbReference>
<evidence type="ECO:0000313" key="7">
    <source>
        <dbReference type="Proteomes" id="UP001218218"/>
    </source>
</evidence>
<keyword evidence="7" id="KW-1185">Reference proteome</keyword>
<dbReference type="SUPFAM" id="SSF160991">
    <property type="entry name" value="CV3147-like"/>
    <property type="match status" value="1"/>
</dbReference>
<dbReference type="Pfam" id="PF20906">
    <property type="entry name" value="S-Me-THD_C"/>
    <property type="match status" value="1"/>
</dbReference>
<dbReference type="InterPro" id="IPR010318">
    <property type="entry name" value="S-Me-THD_N"/>
</dbReference>
<dbReference type="Gene3D" id="3.40.1610.10">
    <property type="entry name" value="CV3147-like domain"/>
    <property type="match status" value="1"/>
</dbReference>
<organism evidence="6 7">
    <name type="scientific">Mycena albidolilacea</name>
    <dbReference type="NCBI Taxonomy" id="1033008"/>
    <lineage>
        <taxon>Eukaryota</taxon>
        <taxon>Fungi</taxon>
        <taxon>Dikarya</taxon>
        <taxon>Basidiomycota</taxon>
        <taxon>Agaricomycotina</taxon>
        <taxon>Agaricomycetes</taxon>
        <taxon>Agaricomycetidae</taxon>
        <taxon>Agaricales</taxon>
        <taxon>Marasmiineae</taxon>
        <taxon>Mycenaceae</taxon>
        <taxon>Mycena</taxon>
    </lineage>
</organism>
<feature type="domain" description="S-Me-THD N-terminal" evidence="4">
    <location>
        <begin position="594"/>
        <end position="752"/>
    </location>
</feature>
<evidence type="ECO:0000259" key="5">
    <source>
        <dbReference type="Pfam" id="PF20906"/>
    </source>
</evidence>
<dbReference type="InterPro" id="IPR024071">
    <property type="entry name" value="S-Me-THD_C_sf"/>
</dbReference>
<dbReference type="AlphaFoldDB" id="A0AAD7AVM6"/>
<reference evidence="6" key="1">
    <citation type="submission" date="2023-03" db="EMBL/GenBank/DDBJ databases">
        <title>Massive genome expansion in bonnet fungi (Mycena s.s.) driven by repeated elements and novel gene families across ecological guilds.</title>
        <authorList>
            <consortium name="Lawrence Berkeley National Laboratory"/>
            <person name="Harder C.B."/>
            <person name="Miyauchi S."/>
            <person name="Viragh M."/>
            <person name="Kuo A."/>
            <person name="Thoen E."/>
            <person name="Andreopoulos B."/>
            <person name="Lu D."/>
            <person name="Skrede I."/>
            <person name="Drula E."/>
            <person name="Henrissat B."/>
            <person name="Morin E."/>
            <person name="Kohler A."/>
            <person name="Barry K."/>
            <person name="LaButti K."/>
            <person name="Morin E."/>
            <person name="Salamov A."/>
            <person name="Lipzen A."/>
            <person name="Mereny Z."/>
            <person name="Hegedus B."/>
            <person name="Baldrian P."/>
            <person name="Stursova M."/>
            <person name="Weitz H."/>
            <person name="Taylor A."/>
            <person name="Grigoriev I.V."/>
            <person name="Nagy L.G."/>
            <person name="Martin F."/>
            <person name="Kauserud H."/>
        </authorList>
    </citation>
    <scope>NUCLEOTIDE SEQUENCE</scope>
    <source>
        <strain evidence="6">CBHHK002</strain>
    </source>
</reference>
<comment type="caution">
    <text evidence="6">The sequence shown here is derived from an EMBL/GenBank/DDBJ whole genome shotgun (WGS) entry which is preliminary data.</text>
</comment>
<dbReference type="Proteomes" id="UP001218218">
    <property type="component" value="Unassembled WGS sequence"/>
</dbReference>
<gene>
    <name evidence="6" type="ORF">DFH08DRAFT_832423</name>
</gene>
<feature type="domain" description="Hydantoinase A/oxoprolinase" evidence="2">
    <location>
        <begin position="206"/>
        <end position="379"/>
    </location>
</feature>
<dbReference type="Pfam" id="PF06032">
    <property type="entry name" value="S-Me-THD_N"/>
    <property type="match status" value="1"/>
</dbReference>
<dbReference type="InterPro" id="IPR008040">
    <property type="entry name" value="Hydant_A_N"/>
</dbReference>
<name>A0AAD7AVM6_9AGAR</name>
<evidence type="ECO:0000259" key="3">
    <source>
        <dbReference type="Pfam" id="PF05378"/>
    </source>
</evidence>
<evidence type="ECO:0000313" key="6">
    <source>
        <dbReference type="EMBL" id="KAJ7368841.1"/>
    </source>
</evidence>
<evidence type="ECO:0000256" key="1">
    <source>
        <dbReference type="SAM" id="MobiDB-lite"/>
    </source>
</evidence>
<evidence type="ECO:0000259" key="2">
    <source>
        <dbReference type="Pfam" id="PF01968"/>
    </source>
</evidence>
<feature type="domain" description="Hydantoinase/oxoprolinase N-terminal" evidence="3">
    <location>
        <begin position="5"/>
        <end position="186"/>
    </location>
</feature>
<dbReference type="InterPro" id="IPR027479">
    <property type="entry name" value="S-Me-THD_N_sf"/>
</dbReference>